<evidence type="ECO:0000259" key="3">
    <source>
        <dbReference type="PROSITE" id="PS50011"/>
    </source>
</evidence>
<organism evidence="4 5">
    <name type="scientific">Candidatus Synechococcus spongiarum</name>
    <dbReference type="NCBI Taxonomy" id="431041"/>
    <lineage>
        <taxon>Bacteria</taxon>
        <taxon>Bacillati</taxon>
        <taxon>Cyanobacteriota</taxon>
        <taxon>Cyanophyceae</taxon>
        <taxon>Synechococcales</taxon>
        <taxon>Synechococcaceae</taxon>
        <taxon>Synechococcus</taxon>
    </lineage>
</organism>
<evidence type="ECO:0000256" key="2">
    <source>
        <dbReference type="SAM" id="MobiDB-lite"/>
    </source>
</evidence>
<evidence type="ECO:0000313" key="5">
    <source>
        <dbReference type="Proteomes" id="UP000182631"/>
    </source>
</evidence>
<feature type="region of interest" description="Disordered" evidence="2">
    <location>
        <begin position="1"/>
        <end position="25"/>
    </location>
</feature>
<dbReference type="InterPro" id="IPR000719">
    <property type="entry name" value="Prot_kinase_dom"/>
</dbReference>
<dbReference type="PANTHER" id="PTHR10566:SF128">
    <property type="entry name" value="UBIB DOMAIN CONTAINING KINASE"/>
    <property type="match status" value="1"/>
</dbReference>
<protein>
    <submittedName>
        <fullName evidence="4">Uncharacterized protein sll0005</fullName>
    </submittedName>
</protein>
<dbReference type="Gene3D" id="1.10.510.10">
    <property type="entry name" value="Transferase(Phosphotransferase) domain 1"/>
    <property type="match status" value="1"/>
</dbReference>
<dbReference type="SUPFAM" id="SSF56112">
    <property type="entry name" value="Protein kinase-like (PK-like)"/>
    <property type="match status" value="1"/>
</dbReference>
<dbReference type="InterPro" id="IPR050154">
    <property type="entry name" value="UbiB_kinase"/>
</dbReference>
<dbReference type="GO" id="GO:0004672">
    <property type="term" value="F:protein kinase activity"/>
    <property type="evidence" value="ECO:0007669"/>
    <property type="project" value="InterPro"/>
</dbReference>
<sequence length="646" mass="71811">MTSLFKPAPAQETSRPRGLNDSGTDSGVVAADLNRYDPEAVARLYRGRPQQFLRRLWQTLIPIGAFLLAVLMDRLTGRLGQKNRVREWGRQLCELLTKLGPAFVKAGQALSTRPDLVSPVVLEELSALQDHLPPFSNAMAMACIAEDLGAPAEQLFTQLSQEPVSAASLGQVYKGALPDGRAVAVKVQRPGLREQITLDLYIVRNLALWIKRYTRLVRSDLVGLVDELGTRVFEEMDYLHEADNAERFASLHRHNQRIAVPEIHRRLTNRRVLTMEWIEGIKLTQVKEVQALGLDPEDMINVGVNCSLEQLLEHGYFHADPHPGNLLALADGRIAYLDFGMMSEVKRSSRIGLIRAVVHLVNKDFDKLSKDFVQLGFLTQEVDLKPIVPAFSKVFSPALTGGVSQMDFKSVTDDLSGVMYRFPFQVPPYYALIIRSLVTLEGIALSINPKFKILGAAYPYFATRLLVDPDPDLRNSLKEMVLSEDTLRWERLDDLVSSAARSQGLDPETLVDSTLNFLLSDAGSMVRSQLVGAMVNQLDVMGWQVACRVGQRLPRRWQLHGLQSPAQGADMPPPLWDLLVILRKLPHFEPAMLWQSLPRLLGEPVVYGMGLQLARGVAERGVVRLVRDVLLPQQGLPPAGSATAAS</sequence>
<dbReference type="PANTHER" id="PTHR10566">
    <property type="entry name" value="CHAPERONE-ACTIVITY OF BC1 COMPLEX CABC1 -RELATED"/>
    <property type="match status" value="1"/>
</dbReference>
<feature type="domain" description="Protein kinase" evidence="3">
    <location>
        <begin position="158"/>
        <end position="487"/>
    </location>
</feature>
<evidence type="ECO:0000256" key="1">
    <source>
        <dbReference type="ARBA" id="ARBA00009670"/>
    </source>
</evidence>
<dbReference type="GO" id="GO:0005524">
    <property type="term" value="F:ATP binding"/>
    <property type="evidence" value="ECO:0007669"/>
    <property type="project" value="InterPro"/>
</dbReference>
<accession>A0A165B336</accession>
<dbReference type="EMBL" id="FITM01000138">
    <property type="protein sequence ID" value="SAY39182.1"/>
    <property type="molecule type" value="Genomic_DNA"/>
</dbReference>
<dbReference type="PROSITE" id="PS50011">
    <property type="entry name" value="PROTEIN_KINASE_DOM"/>
    <property type="match status" value="1"/>
</dbReference>
<dbReference type="Proteomes" id="UP000182631">
    <property type="component" value="Unassembled WGS sequence"/>
</dbReference>
<gene>
    <name evidence="4" type="ORF">FLM9_1245</name>
</gene>
<dbReference type="AlphaFoldDB" id="A0A165B336"/>
<proteinExistence type="inferred from homology"/>
<dbReference type="CDD" id="cd05121">
    <property type="entry name" value="ABC1_ADCK3-like"/>
    <property type="match status" value="1"/>
</dbReference>
<evidence type="ECO:0000313" key="4">
    <source>
        <dbReference type="EMBL" id="SAY39182.1"/>
    </source>
</evidence>
<dbReference type="Pfam" id="PF03109">
    <property type="entry name" value="ABC1"/>
    <property type="match status" value="1"/>
</dbReference>
<dbReference type="InterPro" id="IPR011009">
    <property type="entry name" value="Kinase-like_dom_sf"/>
</dbReference>
<name>A0A165B336_9SYNE</name>
<keyword evidence="5" id="KW-1185">Reference proteome</keyword>
<comment type="similarity">
    <text evidence="1">Belongs to the protein kinase superfamily. ADCK protein kinase family.</text>
</comment>
<reference evidence="5" key="1">
    <citation type="submission" date="2016-02" db="EMBL/GenBank/DDBJ databases">
        <authorList>
            <person name="liu f."/>
        </authorList>
    </citation>
    <scope>NUCLEOTIDE SEQUENCE [LARGE SCALE GENOMIC DNA]</scope>
</reference>
<dbReference type="InterPro" id="IPR004147">
    <property type="entry name" value="ABC1_dom"/>
</dbReference>